<reference evidence="4" key="1">
    <citation type="submission" date="2018-08" db="EMBL/GenBank/DDBJ databases">
        <title>Draft genome sequence of azole-resistant Aspergillus thermomutatus (Neosartorya pseudofischeri) strain HMR AF 39, isolated from a human nasal aspirate.</title>
        <authorList>
            <person name="Parent-Michaud M."/>
            <person name="Dufresne P.J."/>
            <person name="Fournier E."/>
            <person name="Martineau C."/>
            <person name="Moreira S."/>
            <person name="Perkins V."/>
            <person name="De Repentigny L."/>
            <person name="Dufresne S.F."/>
        </authorList>
    </citation>
    <scope>NUCLEOTIDE SEQUENCE [LARGE SCALE GENOMIC DNA]</scope>
    <source>
        <strain evidence="4">HMR AF 39</strain>
    </source>
</reference>
<feature type="coiled-coil region" evidence="1">
    <location>
        <begin position="57"/>
        <end position="140"/>
    </location>
</feature>
<protein>
    <submittedName>
        <fullName evidence="4">Uncharacterized protein</fullName>
    </submittedName>
</protein>
<sequence length="662" mass="75077">MDFFDQLTDFESLLEQVRHVKNNRNASIQDKAEYFHKTLVDQIGSFSEIEKKHLYRYLKLSRANEELQVSYNELNELLSQELRKVERKNAELQETKAALREAEKDCEAKEEYIHDIEEANAELMEKNQEQRSLIKSYKQDWKAMKDELELRDRTIDDLQRSLRSKGALVHKHEREIEDYRKQRKEWERQVDEAAQYLDDKSEVLKWLNGVGRPLKGNSRASSSEASSSGTHKVSDSVIDPTTDGGADRKTNCTTDSEKEGTVTSTTGSSGDQQPDLQGSAMDCSSEVISVDETKPMCGTTLDEEMMYLSESQSALSIEWQASPMEWSMIDCRKLPSPTSSYDLDLPQRRKRRKQRTKEVEDIEVARKRSKVNPHCVSPVQTDSEADASFDFRASDQKSPETPCPIDCMKTAETIFTVSRGVQTVADQMDGPITIPSIESPEAPGRSQPLLLNGRRGRYKDPVYLPKSYAKSQQLTHQARELDVRRPRFVSVTRHVLRSRVASWPLNQAGQENFGQGDLQQESIATPLVSPSLDLGSESLKAEADAGPVLQTVPHNPHQSSGYRSHSDGEVADMAKKQGFFGSTPMVMGGKRRLLFVTVLVLLLSIVPRVFPNGERRSWDRVNLMPQDPLAKLRECPDSRSNVVRAAEWEIVRRTDSDFLSFV</sequence>
<dbReference type="RefSeq" id="XP_026613342.1">
    <property type="nucleotide sequence ID" value="XM_026758953.1"/>
</dbReference>
<keyword evidence="5" id="KW-1185">Reference proteome</keyword>
<dbReference type="AlphaFoldDB" id="A0A397GNK2"/>
<dbReference type="GeneID" id="38127308"/>
<keyword evidence="3" id="KW-1133">Transmembrane helix</keyword>
<feature type="region of interest" description="Disordered" evidence="2">
    <location>
        <begin position="210"/>
        <end position="282"/>
    </location>
</feature>
<evidence type="ECO:0000256" key="2">
    <source>
        <dbReference type="SAM" id="MobiDB-lite"/>
    </source>
</evidence>
<dbReference type="EMBL" id="NKHU02000133">
    <property type="protein sequence ID" value="RHZ52621.1"/>
    <property type="molecule type" value="Genomic_DNA"/>
</dbReference>
<keyword evidence="3" id="KW-0472">Membrane</keyword>
<evidence type="ECO:0000256" key="3">
    <source>
        <dbReference type="SAM" id="Phobius"/>
    </source>
</evidence>
<feature type="region of interest" description="Disordered" evidence="2">
    <location>
        <begin position="434"/>
        <end position="453"/>
    </location>
</feature>
<keyword evidence="1" id="KW-0175">Coiled coil</keyword>
<feature type="compositionally biased region" description="Low complexity" evidence="2">
    <location>
        <begin position="218"/>
        <end position="228"/>
    </location>
</feature>
<feature type="coiled-coil region" evidence="1">
    <location>
        <begin position="169"/>
        <end position="196"/>
    </location>
</feature>
<gene>
    <name evidence="4" type="ORF">CDV56_105334</name>
</gene>
<proteinExistence type="predicted"/>
<keyword evidence="3" id="KW-0812">Transmembrane</keyword>
<organism evidence="4 5">
    <name type="scientific">Aspergillus thermomutatus</name>
    <name type="common">Neosartorya pseudofischeri</name>
    <dbReference type="NCBI Taxonomy" id="41047"/>
    <lineage>
        <taxon>Eukaryota</taxon>
        <taxon>Fungi</taxon>
        <taxon>Dikarya</taxon>
        <taxon>Ascomycota</taxon>
        <taxon>Pezizomycotina</taxon>
        <taxon>Eurotiomycetes</taxon>
        <taxon>Eurotiomycetidae</taxon>
        <taxon>Eurotiales</taxon>
        <taxon>Aspergillaceae</taxon>
        <taxon>Aspergillus</taxon>
        <taxon>Aspergillus subgen. Fumigati</taxon>
    </lineage>
</organism>
<evidence type="ECO:0000313" key="5">
    <source>
        <dbReference type="Proteomes" id="UP000215305"/>
    </source>
</evidence>
<name>A0A397GNK2_ASPTH</name>
<evidence type="ECO:0000313" key="4">
    <source>
        <dbReference type="EMBL" id="RHZ52621.1"/>
    </source>
</evidence>
<dbReference type="VEuPathDB" id="FungiDB:CDV56_105334"/>
<feature type="region of interest" description="Disordered" evidence="2">
    <location>
        <begin position="339"/>
        <end position="362"/>
    </location>
</feature>
<dbReference type="OrthoDB" id="4479280at2759"/>
<feature type="transmembrane region" description="Helical" evidence="3">
    <location>
        <begin position="593"/>
        <end position="610"/>
    </location>
</feature>
<evidence type="ECO:0000256" key="1">
    <source>
        <dbReference type="SAM" id="Coils"/>
    </source>
</evidence>
<feature type="compositionally biased region" description="Low complexity" evidence="2">
    <location>
        <begin position="261"/>
        <end position="270"/>
    </location>
</feature>
<dbReference type="Proteomes" id="UP000215305">
    <property type="component" value="Unassembled WGS sequence"/>
</dbReference>
<accession>A0A397GNK2</accession>
<feature type="compositionally biased region" description="Basic and acidic residues" evidence="2">
    <location>
        <begin position="245"/>
        <end position="260"/>
    </location>
</feature>
<comment type="caution">
    <text evidence="4">The sequence shown here is derived from an EMBL/GenBank/DDBJ whole genome shotgun (WGS) entry which is preliminary data.</text>
</comment>